<proteinExistence type="predicted"/>
<dbReference type="EMBL" id="ANOF01000003">
    <property type="protein sequence ID" value="EMI29408.1"/>
    <property type="molecule type" value="Genomic_DNA"/>
</dbReference>
<sequence>MSRPRAKVLFRNQCEASIEMHLNRLICQSQNYQSRDTLFLFLRLRRQKANTIAAVFTRIQPFECVQTRAYANALRQSSKFTWVINEFAMEGFEIGSIAFLSCASGSDPTC</sequence>
<comment type="caution">
    <text evidence="1">The sequence shown here is derived from an EMBL/GenBank/DDBJ whole genome shotgun (WGS) entry which is preliminary data.</text>
</comment>
<dbReference type="PATRIC" id="fig|1263868.3.peg.145"/>
<name>M5SCN3_9BACT</name>
<protein>
    <submittedName>
        <fullName evidence="1">Uncharacterized protein</fullName>
    </submittedName>
</protein>
<dbReference type="Proteomes" id="UP000011996">
    <property type="component" value="Unassembled WGS sequence"/>
</dbReference>
<evidence type="ECO:0000313" key="2">
    <source>
        <dbReference type="Proteomes" id="UP000011996"/>
    </source>
</evidence>
<accession>M5SCN3</accession>
<organism evidence="1 2">
    <name type="scientific">Rhodopirellula europaea SH398</name>
    <dbReference type="NCBI Taxonomy" id="1263868"/>
    <lineage>
        <taxon>Bacteria</taxon>
        <taxon>Pseudomonadati</taxon>
        <taxon>Planctomycetota</taxon>
        <taxon>Planctomycetia</taxon>
        <taxon>Pirellulales</taxon>
        <taxon>Pirellulaceae</taxon>
        <taxon>Rhodopirellula</taxon>
    </lineage>
</organism>
<dbReference type="AlphaFoldDB" id="M5SCN3"/>
<gene>
    <name evidence="1" type="ORF">RESH_00128</name>
</gene>
<reference evidence="1 2" key="1">
    <citation type="journal article" date="2013" name="Mar. Genomics">
        <title>Expression of sulfatases in Rhodopirellula baltica and the diversity of sulfatases in the genus Rhodopirellula.</title>
        <authorList>
            <person name="Wegner C.E."/>
            <person name="Richter-Heitmann T."/>
            <person name="Klindworth A."/>
            <person name="Klockow C."/>
            <person name="Richter M."/>
            <person name="Achstetter T."/>
            <person name="Glockner F.O."/>
            <person name="Harder J."/>
        </authorList>
    </citation>
    <scope>NUCLEOTIDE SEQUENCE [LARGE SCALE GENOMIC DNA]</scope>
    <source>
        <strain evidence="1 2">SH398</strain>
    </source>
</reference>
<evidence type="ECO:0000313" key="1">
    <source>
        <dbReference type="EMBL" id="EMI29408.1"/>
    </source>
</evidence>